<feature type="domain" description="MHD" evidence="13">
    <location>
        <begin position="324"/>
        <end position="566"/>
    </location>
</feature>
<feature type="region of interest" description="Disordered" evidence="12">
    <location>
        <begin position="200"/>
        <end position="261"/>
    </location>
</feature>
<name>A0AAD8YK50_9STRA</name>
<sequence>MVVLSASILSNRGSKALVSRQFVEMNRLRVEGLLAAFPKLMGHSKQHTFVETDAVRYVYQPLENGMFLLLITTKASNIVEDLGTLRLLAKVVPDVTGSLSEHAINEHAFEIIFAFDEVLTTGGYKEDISPSTIRTNLEMHSHEEEMALMLKKSKEDAAKEQMQQQAKAIKDRQMAALRDNLMNGGGMGGAGAGGRSQGGMVGFGGGGGQGGQGAGGGFDMFGQQGGQGGGGMGGGGSGPGMGGMSDNPYANLGKSSAAPEPEAPKVIAKGMKLGGIGGTNKKKDNLMAGMMAEDNLLGGGGNAADPFGLGLAAPAAAPVPAAPSAPATMLVEEKISVNMTREGEIKSSEVKGTITYTANTDAGTMANIAVNKSVYGAKCGSGWSFATHPKVDKKVYEQSGVLCIKGGKGFPLNRPVGILRWTYNGEDSAPITVNCWPEDEGGSINVNMEFELQRNDAVITDVNILFPLGSTDAPAIESIDGQYKHDPNTGMMCWHQDVIDANNASGSLEFSIAGSNLDAFFPVQIAFTSQSLMCPMEIVSLTNATNGSAIPNNMTVRVVPESYQCL</sequence>
<evidence type="ECO:0000313" key="15">
    <source>
        <dbReference type="Proteomes" id="UP001224775"/>
    </source>
</evidence>
<evidence type="ECO:0000256" key="2">
    <source>
        <dbReference type="ARBA" id="ARBA00010516"/>
    </source>
</evidence>
<comment type="function">
    <text evidence="11">The coatomer is a cytosolic protein complex that binds to dilysine motifs and reversibly associates with Golgi non-clathrin-coated vesicles, which further mediate biosynthetic protein transport from the ER, via the Golgi up to the trans Golgi network.</text>
</comment>
<keyword evidence="4 11" id="KW-0813">Transport</keyword>
<dbReference type="PANTHER" id="PTHR10121">
    <property type="entry name" value="COATOMER SUBUNIT DELTA"/>
    <property type="match status" value="1"/>
</dbReference>
<reference evidence="14" key="1">
    <citation type="submission" date="2023-06" db="EMBL/GenBank/DDBJ databases">
        <title>Survivors Of The Sea: Transcriptome response of Skeletonema marinoi to long-term dormancy.</title>
        <authorList>
            <person name="Pinder M.I.M."/>
            <person name="Kourtchenko O."/>
            <person name="Robertson E.K."/>
            <person name="Larsson T."/>
            <person name="Maumus F."/>
            <person name="Osuna-Cruz C.M."/>
            <person name="Vancaester E."/>
            <person name="Stenow R."/>
            <person name="Vandepoele K."/>
            <person name="Ploug H."/>
            <person name="Bruchert V."/>
            <person name="Godhe A."/>
            <person name="Topel M."/>
        </authorList>
    </citation>
    <scope>NUCLEOTIDE SEQUENCE</scope>
    <source>
        <strain evidence="14">R05AC</strain>
    </source>
</reference>
<keyword evidence="5 11" id="KW-0963">Cytoplasm</keyword>
<dbReference type="InterPro" id="IPR027059">
    <property type="entry name" value="Coatomer_dsu"/>
</dbReference>
<evidence type="ECO:0000256" key="5">
    <source>
        <dbReference type="ARBA" id="ARBA00022490"/>
    </source>
</evidence>
<dbReference type="CDD" id="cd14830">
    <property type="entry name" value="Delta_COP_N"/>
    <property type="match status" value="1"/>
</dbReference>
<dbReference type="InterPro" id="IPR036168">
    <property type="entry name" value="AP2_Mu_C_sf"/>
</dbReference>
<evidence type="ECO:0000313" key="14">
    <source>
        <dbReference type="EMBL" id="KAK1746596.1"/>
    </source>
</evidence>
<dbReference type="PROSITE" id="PS51072">
    <property type="entry name" value="MHD"/>
    <property type="match status" value="1"/>
</dbReference>
<keyword evidence="7 11" id="KW-0653">Protein transport</keyword>
<organism evidence="14 15">
    <name type="scientific">Skeletonema marinoi</name>
    <dbReference type="NCBI Taxonomy" id="267567"/>
    <lineage>
        <taxon>Eukaryota</taxon>
        <taxon>Sar</taxon>
        <taxon>Stramenopiles</taxon>
        <taxon>Ochrophyta</taxon>
        <taxon>Bacillariophyta</taxon>
        <taxon>Coscinodiscophyceae</taxon>
        <taxon>Thalassiosirophycidae</taxon>
        <taxon>Thalassiosirales</taxon>
        <taxon>Skeletonemataceae</taxon>
        <taxon>Skeletonema</taxon>
        <taxon>Skeletonema marinoi-dohrnii complex</taxon>
    </lineage>
</organism>
<keyword evidence="10" id="KW-0968">Cytoplasmic vesicle</keyword>
<keyword evidence="6 11" id="KW-0931">ER-Golgi transport</keyword>
<comment type="similarity">
    <text evidence="2 11">Belongs to the adaptor complexes medium subunit family. Delta-COP subfamily.</text>
</comment>
<dbReference type="AlphaFoldDB" id="A0AAD8YK50"/>
<evidence type="ECO:0000256" key="12">
    <source>
        <dbReference type="SAM" id="MobiDB-lite"/>
    </source>
</evidence>
<dbReference type="Gene3D" id="3.30.450.60">
    <property type="match status" value="1"/>
</dbReference>
<evidence type="ECO:0000256" key="3">
    <source>
        <dbReference type="ARBA" id="ARBA00011775"/>
    </source>
</evidence>
<evidence type="ECO:0000259" key="13">
    <source>
        <dbReference type="PROSITE" id="PS51072"/>
    </source>
</evidence>
<keyword evidence="8 11" id="KW-0333">Golgi apparatus</keyword>
<protein>
    <recommendedName>
        <fullName evidence="11">Coatomer subunit delta</fullName>
    </recommendedName>
</protein>
<dbReference type="GO" id="GO:0006890">
    <property type="term" value="P:retrograde vesicle-mediated transport, Golgi to endoplasmic reticulum"/>
    <property type="evidence" value="ECO:0007669"/>
    <property type="project" value="UniProtKB-UniRule"/>
</dbReference>
<evidence type="ECO:0000256" key="8">
    <source>
        <dbReference type="ARBA" id="ARBA00023034"/>
    </source>
</evidence>
<dbReference type="CDD" id="cd09254">
    <property type="entry name" value="AP_delta-COPI_MHD"/>
    <property type="match status" value="1"/>
</dbReference>
<proteinExistence type="inferred from homology"/>
<dbReference type="SUPFAM" id="SSF64356">
    <property type="entry name" value="SNARE-like"/>
    <property type="match status" value="1"/>
</dbReference>
<dbReference type="InterPro" id="IPR028565">
    <property type="entry name" value="MHD"/>
</dbReference>
<evidence type="ECO:0000256" key="4">
    <source>
        <dbReference type="ARBA" id="ARBA00022448"/>
    </source>
</evidence>
<dbReference type="GO" id="GO:0015031">
    <property type="term" value="P:protein transport"/>
    <property type="evidence" value="ECO:0007669"/>
    <property type="project" value="UniProtKB-KW"/>
</dbReference>
<evidence type="ECO:0000256" key="11">
    <source>
        <dbReference type="RuleBase" id="RU366052"/>
    </source>
</evidence>
<accession>A0AAD8YK50</accession>
<comment type="caution">
    <text evidence="14">The sequence shown here is derived from an EMBL/GenBank/DDBJ whole genome shotgun (WGS) entry which is preliminary data.</text>
</comment>
<comment type="subcellular location">
    <subcellularLocation>
        <location evidence="11">Cytoplasm</location>
    </subcellularLocation>
    <subcellularLocation>
        <location evidence="1 11">Golgi apparatus membrane</location>
        <topology evidence="1 11">Peripheral membrane protein</topology>
        <orientation evidence="1 11">Cytoplasmic side</orientation>
    </subcellularLocation>
    <subcellularLocation>
        <location evidence="11">Cytoplasmic vesicle</location>
        <location evidence="11">COPI-coated vesicle membrane</location>
        <topology evidence="11">Peripheral membrane protein</topology>
        <orientation evidence="11">Cytoplasmic side</orientation>
    </subcellularLocation>
</comment>
<dbReference type="SUPFAM" id="SSF49447">
    <property type="entry name" value="Second domain of Mu2 adaptin subunit (ap50) of ap2 adaptor"/>
    <property type="match status" value="1"/>
</dbReference>
<comment type="subunit">
    <text evidence="3 11">Oligomeric complex that consists of at least the alpha, beta, beta', gamma, delta, epsilon and zeta subunits.</text>
</comment>
<keyword evidence="15" id="KW-1185">Reference proteome</keyword>
<dbReference type="Proteomes" id="UP001224775">
    <property type="component" value="Unassembled WGS sequence"/>
</dbReference>
<evidence type="ECO:0000256" key="10">
    <source>
        <dbReference type="ARBA" id="ARBA00023329"/>
    </source>
</evidence>
<dbReference type="GO" id="GO:0051645">
    <property type="term" value="P:Golgi localization"/>
    <property type="evidence" value="ECO:0007669"/>
    <property type="project" value="TreeGrafter"/>
</dbReference>
<evidence type="ECO:0000256" key="1">
    <source>
        <dbReference type="ARBA" id="ARBA00004255"/>
    </source>
</evidence>
<dbReference type="PANTHER" id="PTHR10121:SF0">
    <property type="entry name" value="COATOMER SUBUNIT DELTA"/>
    <property type="match status" value="1"/>
</dbReference>
<evidence type="ECO:0000256" key="7">
    <source>
        <dbReference type="ARBA" id="ARBA00022927"/>
    </source>
</evidence>
<keyword evidence="9 11" id="KW-0472">Membrane</keyword>
<evidence type="ECO:0000256" key="9">
    <source>
        <dbReference type="ARBA" id="ARBA00023136"/>
    </source>
</evidence>
<dbReference type="FunFam" id="3.30.450.60:FF:000003">
    <property type="entry name" value="Coatomer subunit delta"/>
    <property type="match status" value="1"/>
</dbReference>
<dbReference type="Pfam" id="PF00928">
    <property type="entry name" value="Adap_comp_sub"/>
    <property type="match status" value="1"/>
</dbReference>
<gene>
    <name evidence="14" type="ORF">QTG54_003203</name>
</gene>
<dbReference type="EMBL" id="JATAAI010000004">
    <property type="protein sequence ID" value="KAK1746596.1"/>
    <property type="molecule type" value="Genomic_DNA"/>
</dbReference>
<evidence type="ECO:0000256" key="6">
    <source>
        <dbReference type="ARBA" id="ARBA00022892"/>
    </source>
</evidence>
<dbReference type="GO" id="GO:0030126">
    <property type="term" value="C:COPI vesicle coat"/>
    <property type="evidence" value="ECO:0007669"/>
    <property type="project" value="UniProtKB-UniRule"/>
</dbReference>
<dbReference type="GO" id="GO:0000139">
    <property type="term" value="C:Golgi membrane"/>
    <property type="evidence" value="ECO:0007669"/>
    <property type="project" value="UniProtKB-SubCell"/>
</dbReference>
<feature type="compositionally biased region" description="Gly residues" evidence="12">
    <location>
        <begin position="200"/>
        <end position="243"/>
    </location>
</feature>
<dbReference type="InterPro" id="IPR011012">
    <property type="entry name" value="Longin-like_dom_sf"/>
</dbReference>
<dbReference type="GO" id="GO:0006888">
    <property type="term" value="P:endoplasmic reticulum to Golgi vesicle-mediated transport"/>
    <property type="evidence" value="ECO:0007669"/>
    <property type="project" value="TreeGrafter"/>
</dbReference>